<dbReference type="EMBL" id="MDTQ01000001">
    <property type="protein sequence ID" value="ODC04973.1"/>
    <property type="molecule type" value="Genomic_DNA"/>
</dbReference>
<evidence type="ECO:0000313" key="2">
    <source>
        <dbReference type="EMBL" id="ODC04973.1"/>
    </source>
</evidence>
<sequence>MVEVVAAHEADGVLGGESANAGIIVAKAVVVKAGFAVVVLPLKSKGVLNVRFVALAVVGLGELAPGTVLAAP</sequence>
<gene>
    <name evidence="2" type="ORF">BFW38_16965</name>
</gene>
<name>A0A1E2VDE6_9GAMM</name>
<protein>
    <submittedName>
        <fullName evidence="2">Uncharacterized protein</fullName>
    </submittedName>
</protein>
<proteinExistence type="predicted"/>
<reference evidence="2 3" key="1">
    <citation type="submission" date="2016-08" db="EMBL/GenBank/DDBJ databases">
        <authorList>
            <person name="Seilhamer J.J."/>
        </authorList>
    </citation>
    <scope>NUCLEOTIDE SEQUENCE [LARGE SCALE GENOMIC DNA]</scope>
    <source>
        <strain evidence="2 3">PH27A</strain>
    </source>
</reference>
<keyword evidence="1" id="KW-0812">Transmembrane</keyword>
<comment type="caution">
    <text evidence="2">The sequence shown here is derived from an EMBL/GenBank/DDBJ whole genome shotgun (WGS) entry which is preliminary data.</text>
</comment>
<keyword evidence="1" id="KW-1133">Transmembrane helix</keyword>
<evidence type="ECO:0000313" key="3">
    <source>
        <dbReference type="Proteomes" id="UP000094291"/>
    </source>
</evidence>
<dbReference type="AlphaFoldDB" id="A0A1E2VDE6"/>
<accession>A0A1E2VDE6</accession>
<feature type="transmembrane region" description="Helical" evidence="1">
    <location>
        <begin position="21"/>
        <end position="40"/>
    </location>
</feature>
<keyword evidence="3" id="KW-1185">Reference proteome</keyword>
<dbReference type="Proteomes" id="UP000094291">
    <property type="component" value="Unassembled WGS sequence"/>
</dbReference>
<evidence type="ECO:0000256" key="1">
    <source>
        <dbReference type="SAM" id="Phobius"/>
    </source>
</evidence>
<feature type="transmembrane region" description="Helical" evidence="1">
    <location>
        <begin position="52"/>
        <end position="71"/>
    </location>
</feature>
<organism evidence="2 3">
    <name type="scientific">Terasakiispira papahanaumokuakeensis</name>
    <dbReference type="NCBI Taxonomy" id="197479"/>
    <lineage>
        <taxon>Bacteria</taxon>
        <taxon>Pseudomonadati</taxon>
        <taxon>Pseudomonadota</taxon>
        <taxon>Gammaproteobacteria</taxon>
        <taxon>Oceanospirillales</taxon>
        <taxon>Terasakiispira</taxon>
    </lineage>
</organism>
<keyword evidence="1" id="KW-0472">Membrane</keyword>